<evidence type="ECO:0000313" key="3">
    <source>
        <dbReference type="Proteomes" id="UP000002411"/>
    </source>
</evidence>
<dbReference type="EMBL" id="CP000673">
    <property type="protein sequence ID" value="EDK34099.1"/>
    <property type="molecule type" value="Genomic_DNA"/>
</dbReference>
<keyword evidence="1" id="KW-0732">Signal</keyword>
<organism evidence="2 3">
    <name type="scientific">Clostridium kluyveri (strain ATCC 8527 / DSM 555 / NBRC 12016 / NCIMB 10680 / K1)</name>
    <dbReference type="NCBI Taxonomy" id="431943"/>
    <lineage>
        <taxon>Bacteria</taxon>
        <taxon>Bacillati</taxon>
        <taxon>Bacillota</taxon>
        <taxon>Clostridia</taxon>
        <taxon>Eubacteriales</taxon>
        <taxon>Clostridiaceae</taxon>
        <taxon>Clostridium</taxon>
    </lineage>
</organism>
<dbReference type="AlphaFoldDB" id="A5MZ03"/>
<feature type="chain" id="PRO_5002686776" evidence="1">
    <location>
        <begin position="29"/>
        <end position="353"/>
    </location>
</feature>
<protein>
    <submittedName>
        <fullName evidence="2">Uncharacterized protein</fullName>
    </submittedName>
</protein>
<dbReference type="RefSeq" id="WP_012102425.1">
    <property type="nucleotide sequence ID" value="NC_009706.1"/>
</dbReference>
<sequence>MNNKIKFLIPVLCGVLLSSNLVMTKVHASENVNEIPKISTNSNTTEENIVTEPILPKLNLKEISNEILKNSSQNNKNYSNTKSNGLAAETNYTPFINYLDQVLQNKYNTPQNESVATAFEKIKQANPSIDYSSRLTAIASQYVYSTTINGVTQDFYVMEIVYTTSFYVEDHGLIIYNQNHKSHPLYDNGLYKKGFDGLCYGNPNGNYTYLSVRAGTLSAYVPIYTSDGSGGKIWGEYRDFYLFDFFNPSINLKTSGGYDPNAVHPYFVSWVTAGNRIIYGRAFWFNDNSGSNILKRIDRITGAEVSNNNISFRTNNEFESGTALTYDTYTYTSTAPENPGTYTIDLNTLQVLN</sequence>
<evidence type="ECO:0000313" key="2">
    <source>
        <dbReference type="EMBL" id="EDK34099.1"/>
    </source>
</evidence>
<feature type="signal peptide" evidence="1">
    <location>
        <begin position="1"/>
        <end position="28"/>
    </location>
</feature>
<reference evidence="2 3" key="1">
    <citation type="journal article" date="2008" name="Proc. Natl. Acad. Sci. U.S.A.">
        <title>The genome of Clostridium kluyveri, a strict anaerobe with unique metabolic features.</title>
        <authorList>
            <person name="Seedorf H."/>
            <person name="Fricke W.F."/>
            <person name="Veith B."/>
            <person name="Brueggemann H."/>
            <person name="Liesegang H."/>
            <person name="Strittmatter A."/>
            <person name="Miethke M."/>
            <person name="Buckel W."/>
            <person name="Hinderberger J."/>
            <person name="Li F."/>
            <person name="Hagemeier C."/>
            <person name="Thauer R.K."/>
            <person name="Gottschalk G."/>
        </authorList>
    </citation>
    <scope>NUCLEOTIDE SEQUENCE [LARGE SCALE GENOMIC DNA]</scope>
    <source>
        <strain evidence="3">ATCC 8527 / DSM 555 / NCIMB 10680</strain>
    </source>
</reference>
<proteinExistence type="predicted"/>
<accession>A5MZ03</accession>
<evidence type="ECO:0000256" key="1">
    <source>
        <dbReference type="SAM" id="SignalP"/>
    </source>
</evidence>
<dbReference type="KEGG" id="ckl:CKL_2087"/>
<dbReference type="HOGENOM" id="CLU_784598_0_0_9"/>
<keyword evidence="3" id="KW-1185">Reference proteome</keyword>
<dbReference type="eggNOG" id="ENOG5030GRV">
    <property type="taxonomic scope" value="Bacteria"/>
</dbReference>
<name>A5MZ03_CLOK5</name>
<gene>
    <name evidence="2" type="ordered locus">CKL_2087</name>
</gene>
<dbReference type="Proteomes" id="UP000002411">
    <property type="component" value="Chromosome"/>
</dbReference>